<protein>
    <submittedName>
        <fullName evidence="3">YciI-like protein</fullName>
    </submittedName>
</protein>
<evidence type="ECO:0000313" key="4">
    <source>
        <dbReference type="Proteomes" id="UP000223606"/>
    </source>
</evidence>
<dbReference type="Gene3D" id="3.30.70.1060">
    <property type="entry name" value="Dimeric alpha+beta barrel"/>
    <property type="match status" value="1"/>
</dbReference>
<evidence type="ECO:0000256" key="1">
    <source>
        <dbReference type="ARBA" id="ARBA00007689"/>
    </source>
</evidence>
<dbReference type="SUPFAM" id="SSF54909">
    <property type="entry name" value="Dimeric alpha+beta barrel"/>
    <property type="match status" value="1"/>
</dbReference>
<sequence length="95" mass="10276">MLFVVSCIDKPGALQVRMDNRPAHLEFLDANKDVVKVGGPYMSEDGTSPTGSMLIIDAADRAALDALIAEDPYAKAGLFQSVDVRPWRRTVGAEL</sequence>
<feature type="domain" description="YCII-related" evidence="2">
    <location>
        <begin position="1"/>
        <end position="88"/>
    </location>
</feature>
<dbReference type="PANTHER" id="PTHR33606">
    <property type="entry name" value="PROTEIN YCII"/>
    <property type="match status" value="1"/>
</dbReference>
<name>A0A2C9D244_9HYPH</name>
<dbReference type="AlphaFoldDB" id="A0A2C9D244"/>
<dbReference type="KEGG" id="hdi:HDIA_0330"/>
<organism evidence="3 4">
    <name type="scientific">Hartmannibacter diazotrophicus</name>
    <dbReference type="NCBI Taxonomy" id="1482074"/>
    <lineage>
        <taxon>Bacteria</taxon>
        <taxon>Pseudomonadati</taxon>
        <taxon>Pseudomonadota</taxon>
        <taxon>Alphaproteobacteria</taxon>
        <taxon>Hyphomicrobiales</taxon>
        <taxon>Pleomorphomonadaceae</taxon>
        <taxon>Hartmannibacter</taxon>
    </lineage>
</organism>
<proteinExistence type="inferred from homology"/>
<evidence type="ECO:0000259" key="2">
    <source>
        <dbReference type="Pfam" id="PF03795"/>
    </source>
</evidence>
<dbReference type="Pfam" id="PF03795">
    <property type="entry name" value="YCII"/>
    <property type="match status" value="1"/>
</dbReference>
<evidence type="ECO:0000313" key="3">
    <source>
        <dbReference type="EMBL" id="SON53871.1"/>
    </source>
</evidence>
<dbReference type="InterPro" id="IPR011008">
    <property type="entry name" value="Dimeric_a/b-barrel"/>
</dbReference>
<dbReference type="Proteomes" id="UP000223606">
    <property type="component" value="Chromosome 1"/>
</dbReference>
<dbReference type="InterPro" id="IPR051807">
    <property type="entry name" value="Sec-metab_biosynth-assoc"/>
</dbReference>
<gene>
    <name evidence="3" type="ORF">HDIA_0330</name>
</gene>
<dbReference type="PANTHER" id="PTHR33606:SF3">
    <property type="entry name" value="PROTEIN YCII"/>
    <property type="match status" value="1"/>
</dbReference>
<accession>A0A2C9D244</accession>
<reference evidence="4" key="1">
    <citation type="submission" date="2017-09" db="EMBL/GenBank/DDBJ databases">
        <title>Genome sequence of Nannocystis excedens DSM 71.</title>
        <authorList>
            <person name="Blom J."/>
        </authorList>
    </citation>
    <scope>NUCLEOTIDE SEQUENCE [LARGE SCALE GENOMIC DNA]</scope>
    <source>
        <strain evidence="4">type strain: E19</strain>
    </source>
</reference>
<comment type="similarity">
    <text evidence="1">Belongs to the YciI family.</text>
</comment>
<keyword evidence="4" id="KW-1185">Reference proteome</keyword>
<dbReference type="EMBL" id="LT960614">
    <property type="protein sequence ID" value="SON53871.1"/>
    <property type="molecule type" value="Genomic_DNA"/>
</dbReference>
<dbReference type="OrthoDB" id="2293521at2"/>
<dbReference type="RefSeq" id="WP_099553759.1">
    <property type="nucleotide sequence ID" value="NZ_LT960614.1"/>
</dbReference>
<dbReference type="InterPro" id="IPR005545">
    <property type="entry name" value="YCII"/>
</dbReference>